<keyword evidence="2 6" id="KW-0132">Cell division</keyword>
<dbReference type="Proteomes" id="UP000006683">
    <property type="component" value="Chromosome"/>
</dbReference>
<dbReference type="KEGG" id="fbl:Fbal_1725"/>
<dbReference type="Pfam" id="PF05209">
    <property type="entry name" value="MinC_N"/>
    <property type="match status" value="1"/>
</dbReference>
<dbReference type="PANTHER" id="PTHR34108">
    <property type="entry name" value="SEPTUM SITE-DETERMINING PROTEIN MINC"/>
    <property type="match status" value="1"/>
</dbReference>
<proteinExistence type="inferred from homology"/>
<comment type="subunit">
    <text evidence="6">Interacts with MinD and FtsZ.</text>
</comment>
<reference evidence="9 10" key="1">
    <citation type="journal article" date="2010" name="Stand. Genomic Sci.">
        <title>Complete genome sequence of Ferrimonas balearica type strain (PAT).</title>
        <authorList>
            <person name="Nolan M."/>
            <person name="Sikorski J."/>
            <person name="Davenport K."/>
            <person name="Lucas S."/>
            <person name="Glavina Del Rio T."/>
            <person name="Tice H."/>
            <person name="Cheng J."/>
            <person name="Goodwin L."/>
            <person name="Pitluck S."/>
            <person name="Liolios K."/>
            <person name="Ivanova N."/>
            <person name="Mavromatis K."/>
            <person name="Ovchinnikova G."/>
            <person name="Pati A."/>
            <person name="Chen A."/>
            <person name="Palaniappan K."/>
            <person name="Land M."/>
            <person name="Hauser L."/>
            <person name="Chang Y."/>
            <person name="Jeffries C."/>
            <person name="Tapia R."/>
            <person name="Brettin T."/>
            <person name="Detter J."/>
            <person name="Han C."/>
            <person name="Yasawong M."/>
            <person name="Rohde M."/>
            <person name="Tindall B."/>
            <person name="Goker M."/>
            <person name="Woyke T."/>
            <person name="Bristow J."/>
            <person name="Eisen J."/>
            <person name="Markowitz V."/>
            <person name="Hugenholtz P."/>
            <person name="Kyrpides N."/>
            <person name="Klenk H."/>
            <person name="Lapidus A."/>
        </authorList>
    </citation>
    <scope>NUCLEOTIDE SEQUENCE [LARGE SCALE GENOMIC DNA]</scope>
    <source>
        <strain evidence="10">DSM 9799 / CCM 4581 / KCTC 23876 / PAT</strain>
    </source>
</reference>
<dbReference type="GeneID" id="67181932"/>
<dbReference type="Pfam" id="PF03775">
    <property type="entry name" value="MinC_C"/>
    <property type="match status" value="1"/>
</dbReference>
<dbReference type="HOGENOM" id="CLU_067812_0_1_6"/>
<name>E1SRH8_FERBD</name>
<dbReference type="NCBIfam" id="TIGR01222">
    <property type="entry name" value="minC"/>
    <property type="match status" value="1"/>
</dbReference>
<dbReference type="STRING" id="550540.Fbal_1725"/>
<evidence type="ECO:0000256" key="4">
    <source>
        <dbReference type="ARBA" id="ARBA00023306"/>
    </source>
</evidence>
<dbReference type="Gene3D" id="2.160.20.70">
    <property type="match status" value="1"/>
</dbReference>
<dbReference type="HAMAP" id="MF_00267">
    <property type="entry name" value="MinC"/>
    <property type="match status" value="1"/>
</dbReference>
<protein>
    <recommendedName>
        <fullName evidence="6">Probable septum site-determining protein MinC</fullName>
    </recommendedName>
</protein>
<dbReference type="PANTHER" id="PTHR34108:SF1">
    <property type="entry name" value="SEPTUM SITE-DETERMINING PROTEIN MINC"/>
    <property type="match status" value="1"/>
</dbReference>
<evidence type="ECO:0000256" key="2">
    <source>
        <dbReference type="ARBA" id="ARBA00022618"/>
    </source>
</evidence>
<dbReference type="GO" id="GO:1901891">
    <property type="term" value="P:regulation of cell septum assembly"/>
    <property type="evidence" value="ECO:0007669"/>
    <property type="project" value="InterPro"/>
</dbReference>
<dbReference type="AlphaFoldDB" id="E1SRH8"/>
<evidence type="ECO:0000259" key="7">
    <source>
        <dbReference type="Pfam" id="PF03775"/>
    </source>
</evidence>
<organism evidence="9 10">
    <name type="scientific">Ferrimonas balearica (strain DSM 9799 / CCM 4581 / KCTC 23876 / PAT)</name>
    <dbReference type="NCBI Taxonomy" id="550540"/>
    <lineage>
        <taxon>Bacteria</taxon>
        <taxon>Pseudomonadati</taxon>
        <taxon>Pseudomonadota</taxon>
        <taxon>Gammaproteobacteria</taxon>
        <taxon>Alteromonadales</taxon>
        <taxon>Ferrimonadaceae</taxon>
        <taxon>Ferrimonas</taxon>
    </lineage>
</organism>
<evidence type="ECO:0000256" key="5">
    <source>
        <dbReference type="ARBA" id="ARBA00025606"/>
    </source>
</evidence>
<dbReference type="GO" id="GO:0000917">
    <property type="term" value="P:division septum assembly"/>
    <property type="evidence" value="ECO:0007669"/>
    <property type="project" value="UniProtKB-KW"/>
</dbReference>
<evidence type="ECO:0000256" key="3">
    <source>
        <dbReference type="ARBA" id="ARBA00023210"/>
    </source>
</evidence>
<evidence type="ECO:0000256" key="6">
    <source>
        <dbReference type="HAMAP-Rule" id="MF_00267"/>
    </source>
</evidence>
<dbReference type="GO" id="GO:0000902">
    <property type="term" value="P:cell morphogenesis"/>
    <property type="evidence" value="ECO:0007669"/>
    <property type="project" value="InterPro"/>
</dbReference>
<gene>
    <name evidence="6" type="primary">minC</name>
    <name evidence="9" type="ordered locus">Fbal_1725</name>
</gene>
<dbReference type="Gene3D" id="3.30.70.260">
    <property type="match status" value="1"/>
</dbReference>
<dbReference type="RefSeq" id="WP_013345235.1">
    <property type="nucleotide sequence ID" value="NC_014541.1"/>
</dbReference>
<sequence>MHSPTIEFKGGSYTLSTLRLCGRTLAQLDTALRQHIERAPALFSRMPVILDIEGLDPALPLADVVELARQLTLLPMAVSRAQPTHKAQLDDLALPCLEHKAQKAHHRLPPLVVDKPVRSGQQIYARERDLIVLAAVSAGAEVMADGDIQVFGALRGRAFAGATGDPSAYLISHNFQPELVAMAGHYQTIEPNHPHWGQPVLVQLQGTALACQPLS</sequence>
<evidence type="ECO:0000313" key="9">
    <source>
        <dbReference type="EMBL" id="ADN75929.1"/>
    </source>
</evidence>
<dbReference type="OrthoDB" id="9794530at2"/>
<comment type="similarity">
    <text evidence="1 6">Belongs to the MinC family.</text>
</comment>
<dbReference type="eggNOG" id="COG0850">
    <property type="taxonomic scope" value="Bacteria"/>
</dbReference>
<feature type="domain" description="Septum formation inhibitor MinC N-terminal" evidence="8">
    <location>
        <begin position="6"/>
        <end position="75"/>
    </location>
</feature>
<dbReference type="InterPro" id="IPR005526">
    <property type="entry name" value="Septum_form_inhib_MinC_C"/>
</dbReference>
<accession>E1SRH8</accession>
<keyword evidence="10" id="KW-1185">Reference proteome</keyword>
<dbReference type="GO" id="GO:0051302">
    <property type="term" value="P:regulation of cell division"/>
    <property type="evidence" value="ECO:0007669"/>
    <property type="project" value="InterPro"/>
</dbReference>
<dbReference type="InterPro" id="IPR007874">
    <property type="entry name" value="MinC_N"/>
</dbReference>
<feature type="domain" description="Septum formation inhibitor MinC C-terminal" evidence="7">
    <location>
        <begin position="112"/>
        <end position="210"/>
    </location>
</feature>
<evidence type="ECO:0000313" key="10">
    <source>
        <dbReference type="Proteomes" id="UP000006683"/>
    </source>
</evidence>
<evidence type="ECO:0000256" key="1">
    <source>
        <dbReference type="ARBA" id="ARBA00006291"/>
    </source>
</evidence>
<dbReference type="EMBL" id="CP002209">
    <property type="protein sequence ID" value="ADN75929.1"/>
    <property type="molecule type" value="Genomic_DNA"/>
</dbReference>
<keyword evidence="4 6" id="KW-0131">Cell cycle</keyword>
<dbReference type="SUPFAM" id="SSF63848">
    <property type="entry name" value="Cell-division inhibitor MinC, C-terminal domain"/>
    <property type="match status" value="1"/>
</dbReference>
<dbReference type="InterPro" id="IPR013033">
    <property type="entry name" value="MinC"/>
</dbReference>
<keyword evidence="3 6" id="KW-0717">Septation</keyword>
<dbReference type="InterPro" id="IPR036145">
    <property type="entry name" value="MinC_C_sf"/>
</dbReference>
<comment type="function">
    <text evidence="5 6">Cell division inhibitor that blocks the formation of polar Z ring septums. Rapidly oscillates between the poles of the cell to destabilize FtsZ filaments that have formed before they mature into polar Z rings. Prevents FtsZ polymerization.</text>
</comment>
<dbReference type="InterPro" id="IPR016098">
    <property type="entry name" value="CAP/MinC_C"/>
</dbReference>
<evidence type="ECO:0000259" key="8">
    <source>
        <dbReference type="Pfam" id="PF05209"/>
    </source>
</evidence>